<feature type="region of interest" description="Disordered" evidence="8">
    <location>
        <begin position="187"/>
        <end position="211"/>
    </location>
</feature>
<evidence type="ECO:0000256" key="7">
    <source>
        <dbReference type="RuleBase" id="RU365061"/>
    </source>
</evidence>
<reference evidence="10 11" key="1">
    <citation type="journal article" date="2012" name="Genome Biol.">
        <title>Genome and low-iron response of an oceanic diatom adapted to chronic iron limitation.</title>
        <authorList>
            <person name="Lommer M."/>
            <person name="Specht M."/>
            <person name="Roy A.S."/>
            <person name="Kraemer L."/>
            <person name="Andreson R."/>
            <person name="Gutowska M.A."/>
            <person name="Wolf J."/>
            <person name="Bergner S.V."/>
            <person name="Schilhabel M.B."/>
            <person name="Klostermeier U.C."/>
            <person name="Beiko R.G."/>
            <person name="Rosenstiel P."/>
            <person name="Hippler M."/>
            <person name="Laroche J."/>
        </authorList>
    </citation>
    <scope>NUCLEOTIDE SEQUENCE [LARGE SCALE GENOMIC DNA]</scope>
    <source>
        <strain evidence="10 11">CCMP1005</strain>
    </source>
</reference>
<feature type="region of interest" description="Disordered" evidence="8">
    <location>
        <begin position="286"/>
        <end position="318"/>
    </location>
</feature>
<keyword evidence="7" id="KW-0158">Chromosome</keyword>
<keyword evidence="7" id="KW-0779">Telomere</keyword>
<keyword evidence="5 7" id="KW-0695">RNA-directed DNA polymerase</keyword>
<proteinExistence type="inferred from homology"/>
<comment type="function">
    <text evidence="7">Telomerase is a ribonucleoprotein enzyme essential for the replication of chromosome termini in most eukaryotes. It elongates telomeres. It is a reverse transcriptase that adds simple sequence repeats to chromosome ends by copying a template sequence within the RNA component of the enzyme.</text>
</comment>
<keyword evidence="1 7" id="KW-0808">Transferase</keyword>
<dbReference type="GO" id="GO:0000781">
    <property type="term" value="C:chromosome, telomeric region"/>
    <property type="evidence" value="ECO:0007669"/>
    <property type="project" value="UniProtKB-SubCell"/>
</dbReference>
<comment type="subcellular location">
    <subcellularLocation>
        <location evidence="7">Nucleus</location>
    </subcellularLocation>
    <subcellularLocation>
        <location evidence="7">Chromosome</location>
        <location evidence="7">Telomere</location>
    </subcellularLocation>
</comment>
<dbReference type="GO" id="GO:0070034">
    <property type="term" value="F:telomerase RNA binding"/>
    <property type="evidence" value="ECO:0007669"/>
    <property type="project" value="TreeGrafter"/>
</dbReference>
<organism evidence="10 11">
    <name type="scientific">Thalassiosira oceanica</name>
    <name type="common">Marine diatom</name>
    <dbReference type="NCBI Taxonomy" id="159749"/>
    <lineage>
        <taxon>Eukaryota</taxon>
        <taxon>Sar</taxon>
        <taxon>Stramenopiles</taxon>
        <taxon>Ochrophyta</taxon>
        <taxon>Bacillariophyta</taxon>
        <taxon>Coscinodiscophyceae</taxon>
        <taxon>Thalassiosirophycidae</taxon>
        <taxon>Thalassiosirales</taxon>
        <taxon>Thalassiosiraceae</taxon>
        <taxon>Thalassiosira</taxon>
    </lineage>
</organism>
<evidence type="ECO:0000256" key="2">
    <source>
        <dbReference type="ARBA" id="ARBA00022695"/>
    </source>
</evidence>
<evidence type="ECO:0000313" key="10">
    <source>
        <dbReference type="EMBL" id="EJK68335.1"/>
    </source>
</evidence>
<dbReference type="GO" id="GO:0046872">
    <property type="term" value="F:metal ion binding"/>
    <property type="evidence" value="ECO:0007669"/>
    <property type="project" value="UniProtKB-KW"/>
</dbReference>
<dbReference type="Pfam" id="PF12009">
    <property type="entry name" value="Telomerase_RBD"/>
    <property type="match status" value="1"/>
</dbReference>
<evidence type="ECO:0000259" key="9">
    <source>
        <dbReference type="SMART" id="SM00975"/>
    </source>
</evidence>
<dbReference type="Gene3D" id="1.10.132.70">
    <property type="match status" value="1"/>
</dbReference>
<dbReference type="GO" id="GO:0000333">
    <property type="term" value="C:telomerase catalytic core complex"/>
    <property type="evidence" value="ECO:0007669"/>
    <property type="project" value="TreeGrafter"/>
</dbReference>
<comment type="similarity">
    <text evidence="7">Belongs to the reverse transcriptase family. Telomerase subfamily.</text>
</comment>
<gene>
    <name evidence="10" type="ORF">THAOC_10494</name>
</gene>
<dbReference type="GO" id="GO:0042162">
    <property type="term" value="F:telomeric DNA binding"/>
    <property type="evidence" value="ECO:0007669"/>
    <property type="project" value="TreeGrafter"/>
</dbReference>
<feature type="domain" description="Telomerase ribonucleoprotein complex - RNA-binding" evidence="9">
    <location>
        <begin position="617"/>
        <end position="755"/>
    </location>
</feature>
<dbReference type="PANTHER" id="PTHR12066">
    <property type="entry name" value="TELOMERASE REVERSE TRANSCRIPTASE"/>
    <property type="match status" value="1"/>
</dbReference>
<comment type="catalytic activity">
    <reaction evidence="6 7">
        <text>DNA(n) + a 2'-deoxyribonucleoside 5'-triphosphate = DNA(n+1) + diphosphate</text>
        <dbReference type="Rhea" id="RHEA:22508"/>
        <dbReference type="Rhea" id="RHEA-COMP:17339"/>
        <dbReference type="Rhea" id="RHEA-COMP:17340"/>
        <dbReference type="ChEBI" id="CHEBI:33019"/>
        <dbReference type="ChEBI" id="CHEBI:61560"/>
        <dbReference type="ChEBI" id="CHEBI:173112"/>
        <dbReference type="EC" id="2.7.7.49"/>
    </reaction>
</comment>
<evidence type="ECO:0000256" key="1">
    <source>
        <dbReference type="ARBA" id="ARBA00022679"/>
    </source>
</evidence>
<sequence length="771" mass="86851">MGTRLPNRQQVPAIIQRALGTPFASPNHGDVIRGLEGLFLTDYISIRSGKSRLNLLRSSNRHLGRLAAVVNTKYETGLKNNKRRRRRKRTRKVNVTDDQETCCEQLGSLSGTLGQGRSTLHRKKRGRKRELQASASVDGLYMVPIDPDATDVVNPSEYHALAKVVIAPFTNSLVAILNRCRAFEQDEHSDENCTATQPPPKRSKMTQGDELDDSHFATRAPENVYQKSSSSSSNPGKDFITLSAPQETLENIVDGSVCTLVRRCHRMKSAGKIVCGKPACIQSKRGLSTGHLRRHRKRSGSSQSTAGRSRIAPKTHTPRENDWILERNILSTGYSLGSGETSFNSNKSSVAAKSLQHQMCPNMAPGIHCLHSNSLTSFARSAPLMKLMHAVVGDDALREILLNAIVLVPCTDSGEKIDAYTFDRCNYFQLCGPPLNVLAKRFESLREEAGSKKRKKGELAGKEDDIAAKMTAPGDQWNPNRPIPRRKLFYNEFYNKRVGLSPNHLLNQSDADHSDINASSADENLLDAMVHIWPRTDGKKVGKPECSSNKRRKRWMRLRQSGIKMCREMRRRNRQCDYARLLEHHCPLPQIGQDVDGDDSGIRSALSHAVSLFTPADMVRRFIGGALRGAFPSSFWGSKHNFEQVLKTTRVFVYLGRNEQIAEKDITKGIRVLDFKWLRRLDKSGNPAKLTKTDHEAITTLVRNVMRWVYCHFIIPILRSTFYITETEFTGGRSVYYRRPIWTRIKSLSMKLLLTQQYREIKASNADQAFV</sequence>
<dbReference type="EMBL" id="AGNL01011531">
    <property type="protein sequence ID" value="EJK68335.1"/>
    <property type="molecule type" value="Genomic_DNA"/>
</dbReference>
<keyword evidence="4 7" id="KW-0460">Magnesium</keyword>
<evidence type="ECO:0000313" key="11">
    <source>
        <dbReference type="Proteomes" id="UP000266841"/>
    </source>
</evidence>
<dbReference type="EC" id="2.7.7.49" evidence="7"/>
<accession>K0SSF2</accession>
<dbReference type="GO" id="GO:0007004">
    <property type="term" value="P:telomere maintenance via telomerase"/>
    <property type="evidence" value="ECO:0007669"/>
    <property type="project" value="TreeGrafter"/>
</dbReference>
<dbReference type="InterPro" id="IPR021891">
    <property type="entry name" value="Telomerase_RBD"/>
</dbReference>
<feature type="region of interest" description="Disordered" evidence="8">
    <location>
        <begin position="447"/>
        <end position="478"/>
    </location>
</feature>
<dbReference type="AlphaFoldDB" id="K0SSF2"/>
<evidence type="ECO:0000256" key="6">
    <source>
        <dbReference type="ARBA" id="ARBA00048173"/>
    </source>
</evidence>
<keyword evidence="7" id="KW-0539">Nucleus</keyword>
<dbReference type="InterPro" id="IPR003545">
    <property type="entry name" value="Telomerase_RT"/>
</dbReference>
<comment type="caution">
    <text evidence="10">The sequence shown here is derived from an EMBL/GenBank/DDBJ whole genome shotgun (WGS) entry which is preliminary data.</text>
</comment>
<keyword evidence="11" id="KW-1185">Reference proteome</keyword>
<feature type="compositionally biased region" description="Basic and acidic residues" evidence="8">
    <location>
        <begin position="447"/>
        <end position="467"/>
    </location>
</feature>
<evidence type="ECO:0000256" key="8">
    <source>
        <dbReference type="SAM" id="MobiDB-lite"/>
    </source>
</evidence>
<protein>
    <recommendedName>
        <fullName evidence="7">Telomerase reverse transcriptase</fullName>
        <ecNumber evidence="7">2.7.7.49</ecNumber>
    </recommendedName>
    <alternativeName>
        <fullName evidence="7">Telomerase catalytic subunit</fullName>
    </alternativeName>
</protein>
<evidence type="ECO:0000256" key="3">
    <source>
        <dbReference type="ARBA" id="ARBA00022723"/>
    </source>
</evidence>
<dbReference type="GO" id="GO:0003720">
    <property type="term" value="F:telomerase activity"/>
    <property type="evidence" value="ECO:0007669"/>
    <property type="project" value="InterPro"/>
</dbReference>
<dbReference type="eggNOG" id="KOG1005">
    <property type="taxonomic scope" value="Eukaryota"/>
</dbReference>
<dbReference type="Proteomes" id="UP000266841">
    <property type="component" value="Unassembled WGS sequence"/>
</dbReference>
<dbReference type="SMART" id="SM00975">
    <property type="entry name" value="Telomerase_RBD"/>
    <property type="match status" value="1"/>
</dbReference>
<name>K0SSF2_THAOC</name>
<evidence type="ECO:0000256" key="4">
    <source>
        <dbReference type="ARBA" id="ARBA00022842"/>
    </source>
</evidence>
<keyword evidence="3 7" id="KW-0479">Metal-binding</keyword>
<evidence type="ECO:0000256" key="5">
    <source>
        <dbReference type="ARBA" id="ARBA00022918"/>
    </source>
</evidence>
<dbReference type="OrthoDB" id="289721at2759"/>
<keyword evidence="2 7" id="KW-0548">Nucleotidyltransferase</keyword>
<dbReference type="PANTHER" id="PTHR12066:SF0">
    <property type="entry name" value="TELOMERASE REVERSE TRANSCRIPTASE"/>
    <property type="match status" value="1"/>
</dbReference>